<sequence>IPAKDAKSLDPTRTAFFDLPGEIRNRVYGDALGKKYGERVPVNEKSLGRPDTHVALLRVCSQAYHEARAFMAGTERAYIPFTLPMNWTHNR</sequence>
<name>A0A6G1J4M0_9PLEO</name>
<protein>
    <submittedName>
        <fullName evidence="1">Uncharacterized protein</fullName>
    </submittedName>
</protein>
<keyword evidence="2" id="KW-1185">Reference proteome</keyword>
<gene>
    <name evidence="1" type="ORF">K458DRAFT_238756</name>
</gene>
<evidence type="ECO:0000313" key="1">
    <source>
        <dbReference type="EMBL" id="KAF2685466.1"/>
    </source>
</evidence>
<feature type="non-terminal residue" evidence="1">
    <location>
        <position position="1"/>
    </location>
</feature>
<proteinExistence type="predicted"/>
<feature type="non-terminal residue" evidence="1">
    <location>
        <position position="91"/>
    </location>
</feature>
<dbReference type="AlphaFoldDB" id="A0A6G1J4M0"/>
<reference evidence="1" key="1">
    <citation type="journal article" date="2020" name="Stud. Mycol.">
        <title>101 Dothideomycetes genomes: a test case for predicting lifestyles and emergence of pathogens.</title>
        <authorList>
            <person name="Haridas S."/>
            <person name="Albert R."/>
            <person name="Binder M."/>
            <person name="Bloem J."/>
            <person name="Labutti K."/>
            <person name="Salamov A."/>
            <person name="Andreopoulos B."/>
            <person name="Baker S."/>
            <person name="Barry K."/>
            <person name="Bills G."/>
            <person name="Bluhm B."/>
            <person name="Cannon C."/>
            <person name="Castanera R."/>
            <person name="Culley D."/>
            <person name="Daum C."/>
            <person name="Ezra D."/>
            <person name="Gonzalez J."/>
            <person name="Henrissat B."/>
            <person name="Kuo A."/>
            <person name="Liang C."/>
            <person name="Lipzen A."/>
            <person name="Lutzoni F."/>
            <person name="Magnuson J."/>
            <person name="Mondo S."/>
            <person name="Nolan M."/>
            <person name="Ohm R."/>
            <person name="Pangilinan J."/>
            <person name="Park H.-J."/>
            <person name="Ramirez L."/>
            <person name="Alfaro M."/>
            <person name="Sun H."/>
            <person name="Tritt A."/>
            <person name="Yoshinaga Y."/>
            <person name="Zwiers L.-H."/>
            <person name="Turgeon B."/>
            <person name="Goodwin S."/>
            <person name="Spatafora J."/>
            <person name="Crous P."/>
            <person name="Grigoriev I."/>
        </authorList>
    </citation>
    <scope>NUCLEOTIDE SEQUENCE</scope>
    <source>
        <strain evidence="1">CBS 122367</strain>
    </source>
</reference>
<evidence type="ECO:0000313" key="2">
    <source>
        <dbReference type="Proteomes" id="UP000799291"/>
    </source>
</evidence>
<dbReference type="OrthoDB" id="62952at2759"/>
<dbReference type="EMBL" id="MU005579">
    <property type="protein sequence ID" value="KAF2685466.1"/>
    <property type="molecule type" value="Genomic_DNA"/>
</dbReference>
<accession>A0A6G1J4M0</accession>
<organism evidence="1 2">
    <name type="scientific">Lentithecium fluviatile CBS 122367</name>
    <dbReference type="NCBI Taxonomy" id="1168545"/>
    <lineage>
        <taxon>Eukaryota</taxon>
        <taxon>Fungi</taxon>
        <taxon>Dikarya</taxon>
        <taxon>Ascomycota</taxon>
        <taxon>Pezizomycotina</taxon>
        <taxon>Dothideomycetes</taxon>
        <taxon>Pleosporomycetidae</taxon>
        <taxon>Pleosporales</taxon>
        <taxon>Massarineae</taxon>
        <taxon>Lentitheciaceae</taxon>
        <taxon>Lentithecium</taxon>
    </lineage>
</organism>
<dbReference type="Proteomes" id="UP000799291">
    <property type="component" value="Unassembled WGS sequence"/>
</dbReference>